<feature type="non-terminal residue" evidence="2">
    <location>
        <position position="64"/>
    </location>
</feature>
<feature type="region of interest" description="Disordered" evidence="1">
    <location>
        <begin position="1"/>
        <end position="64"/>
    </location>
</feature>
<evidence type="ECO:0000313" key="3">
    <source>
        <dbReference type="Proteomes" id="UP000054498"/>
    </source>
</evidence>
<feature type="non-terminal residue" evidence="2">
    <location>
        <position position="1"/>
    </location>
</feature>
<gene>
    <name evidence="2" type="ORF">MNEG_5655</name>
</gene>
<proteinExistence type="predicted"/>
<name>A0A0D2MP54_9CHLO</name>
<organism evidence="2 3">
    <name type="scientific">Monoraphidium neglectum</name>
    <dbReference type="NCBI Taxonomy" id="145388"/>
    <lineage>
        <taxon>Eukaryota</taxon>
        <taxon>Viridiplantae</taxon>
        <taxon>Chlorophyta</taxon>
        <taxon>core chlorophytes</taxon>
        <taxon>Chlorophyceae</taxon>
        <taxon>CS clade</taxon>
        <taxon>Sphaeropleales</taxon>
        <taxon>Selenastraceae</taxon>
        <taxon>Monoraphidium</taxon>
    </lineage>
</organism>
<keyword evidence="3" id="KW-1185">Reference proteome</keyword>
<dbReference type="KEGG" id="mng:MNEG_5655"/>
<evidence type="ECO:0000256" key="1">
    <source>
        <dbReference type="SAM" id="MobiDB-lite"/>
    </source>
</evidence>
<evidence type="ECO:0000313" key="2">
    <source>
        <dbReference type="EMBL" id="KIZ02302.1"/>
    </source>
</evidence>
<sequence length="64" mass="6405">RAPACTPCQGPGPAGAGAARGNDAGRTRGAARPVADGRTGRRDAPPLRPAHDRAAGERPPDIGR</sequence>
<feature type="compositionally biased region" description="Low complexity" evidence="1">
    <location>
        <begin position="1"/>
        <end position="32"/>
    </location>
</feature>
<protein>
    <submittedName>
        <fullName evidence="2">Uncharacterized protein</fullName>
    </submittedName>
</protein>
<accession>A0A0D2MP54</accession>
<dbReference type="EMBL" id="KK101078">
    <property type="protein sequence ID" value="KIZ02302.1"/>
    <property type="molecule type" value="Genomic_DNA"/>
</dbReference>
<feature type="compositionally biased region" description="Basic and acidic residues" evidence="1">
    <location>
        <begin position="38"/>
        <end position="64"/>
    </location>
</feature>
<dbReference type="AlphaFoldDB" id="A0A0D2MP54"/>
<dbReference type="RefSeq" id="XP_013901321.1">
    <property type="nucleotide sequence ID" value="XM_014045867.1"/>
</dbReference>
<reference evidence="2 3" key="1">
    <citation type="journal article" date="2013" name="BMC Genomics">
        <title>Reconstruction of the lipid metabolism for the microalga Monoraphidium neglectum from its genome sequence reveals characteristics suitable for biofuel production.</title>
        <authorList>
            <person name="Bogen C."/>
            <person name="Al-Dilaimi A."/>
            <person name="Albersmeier A."/>
            <person name="Wichmann J."/>
            <person name="Grundmann M."/>
            <person name="Rupp O."/>
            <person name="Lauersen K.J."/>
            <person name="Blifernez-Klassen O."/>
            <person name="Kalinowski J."/>
            <person name="Goesmann A."/>
            <person name="Mussgnug J.H."/>
            <person name="Kruse O."/>
        </authorList>
    </citation>
    <scope>NUCLEOTIDE SEQUENCE [LARGE SCALE GENOMIC DNA]</scope>
    <source>
        <strain evidence="2 3">SAG 48.87</strain>
    </source>
</reference>
<dbReference type="GeneID" id="25738532"/>
<dbReference type="Proteomes" id="UP000054498">
    <property type="component" value="Unassembled WGS sequence"/>
</dbReference>